<dbReference type="InterPro" id="IPR012341">
    <property type="entry name" value="6hp_glycosidase-like_sf"/>
</dbReference>
<reference evidence="6" key="1">
    <citation type="submission" date="2023-02" db="EMBL/GenBank/DDBJ databases">
        <title>Georgenia sp.10Sc9-8, isolated from a soil sample collected from the Taklamakan desert.</title>
        <authorList>
            <person name="Liu S."/>
        </authorList>
    </citation>
    <scope>NUCLEOTIDE SEQUENCE</scope>
    <source>
        <strain evidence="6">10Sc9-8</strain>
    </source>
</reference>
<dbReference type="Pfam" id="PF03633">
    <property type="entry name" value="Glyco_hydro_65C"/>
    <property type="match status" value="1"/>
</dbReference>
<keyword evidence="6" id="KW-0378">Hydrolase</keyword>
<dbReference type="InterPro" id="IPR005194">
    <property type="entry name" value="Glyco_hydro_65_C"/>
</dbReference>
<keyword evidence="7" id="KW-1185">Reference proteome</keyword>
<dbReference type="PANTHER" id="PTHR11051">
    <property type="entry name" value="GLYCOSYL HYDROLASE-RELATED"/>
    <property type="match status" value="1"/>
</dbReference>
<sequence>SLIERGTAVACVSSSANADDVLRAAGLRDRFPVLVDGKVAAAQHLPGKPEPDTYAYAAHQLGTTADRSVVVEDALSGVAAGRAGDFGLVVGVDRGAGADALREAGADVVVQDLDELVDPERPEEVAAAPFLPDPVDRLRFPADPWCLRETAVDGSDLGTTETLFAVGNGYLGMRANPEEGRESHFHGNFINGFHETWTIRHAEEAFGFARVGQTIVNVPDAKILRLYVDDEPLLLSVADLHRYERTLDFRDGVLTRELDWETPSGKRVRIRSQRMVSLTERHLAVLTYEVTLLDDDAPVVISSQILNRQDGQDEYDVPSAAMGKGFDPRRANELQDRVLQPKLQWTDNGRYMLAYRTASSGMTLACSADHSIETDNEYEERSEIGEDLAKHVYRVRARAGQPLRVTKTVAYHTSRGVPSRELTDRCRRTLDRAAQDGIDRLFADQRRWLDAYWERCDVEVPDQPEVQQAVRWNLFQVAQATARAESSGIPAKGVTGSGYGGHYFWDSEVYLLPFLTYTSPKLARSALRFRHSLLDAARERAAELTQDGALFPWRTINGKEASAYYAAGTAQYHINADISRALVQYLLATGDGDFLAREAIDILVETARMWADLGFWRGRNGESTFHIHGVTGPDEYTTVVNDNLFTNVMARFNLRAAVRAVGWLEKTDPEAHQRMVVRLRLEKEELDEWERVADRLHIPYDDRLGIHPQDTQFLEKELWDLPNTPADKRPLLLHYHPLVIYRFQVLKQADVVLATFLQGDQFSDEDKLANFDYYDPLTAGDSTLSAVAQSIMAAEVGYHELALRYFCDALYVDLANLHRNTSDGVHVASAGGVWQALAFGFGGLRDHQGVLTMDPRLPVGWPRLTYRITTWGTRVRVDLYQDKVTLTVEDGDKATIHVRGETVELESGSPVTVPLEHQGARRKGAPSARDIAGSRRADGTLITASVPHRSGPNQ</sequence>
<name>A0ABT5TXG1_9MICO</name>
<dbReference type="InterPro" id="IPR011013">
    <property type="entry name" value="Gal_mutarotase_sf_dom"/>
</dbReference>
<keyword evidence="1" id="KW-0326">Glycosidase</keyword>
<dbReference type="SUPFAM" id="SSF56784">
    <property type="entry name" value="HAD-like"/>
    <property type="match status" value="1"/>
</dbReference>
<dbReference type="Gene3D" id="2.60.420.10">
    <property type="entry name" value="Maltose phosphorylase, domain 3"/>
    <property type="match status" value="1"/>
</dbReference>
<feature type="region of interest" description="Disordered" evidence="2">
    <location>
        <begin position="907"/>
        <end position="954"/>
    </location>
</feature>
<dbReference type="InterPro" id="IPR036412">
    <property type="entry name" value="HAD-like_sf"/>
</dbReference>
<feature type="domain" description="Glycoside hydrolase family 65 N-terminal" evidence="5">
    <location>
        <begin position="149"/>
        <end position="415"/>
    </location>
</feature>
<dbReference type="Gene3D" id="1.50.10.10">
    <property type="match status" value="1"/>
</dbReference>
<evidence type="ECO:0000259" key="4">
    <source>
        <dbReference type="Pfam" id="PF03633"/>
    </source>
</evidence>
<dbReference type="Gene3D" id="2.70.98.40">
    <property type="entry name" value="Glycoside hydrolase, family 65, N-terminal domain"/>
    <property type="match status" value="1"/>
</dbReference>
<dbReference type="EMBL" id="JARACI010000966">
    <property type="protein sequence ID" value="MDD9206748.1"/>
    <property type="molecule type" value="Genomic_DNA"/>
</dbReference>
<dbReference type="InterPro" id="IPR037018">
    <property type="entry name" value="GH65_N"/>
</dbReference>
<proteinExistence type="predicted"/>
<dbReference type="PANTHER" id="PTHR11051:SF13">
    <property type="entry name" value="GLYCOSYL TRANSFERASE"/>
    <property type="match status" value="1"/>
</dbReference>
<evidence type="ECO:0000256" key="1">
    <source>
        <dbReference type="ARBA" id="ARBA00023295"/>
    </source>
</evidence>
<evidence type="ECO:0000313" key="6">
    <source>
        <dbReference type="EMBL" id="MDD9206748.1"/>
    </source>
</evidence>
<dbReference type="Proteomes" id="UP001165561">
    <property type="component" value="Unassembled WGS sequence"/>
</dbReference>
<dbReference type="GO" id="GO:0016787">
    <property type="term" value="F:hydrolase activity"/>
    <property type="evidence" value="ECO:0007669"/>
    <property type="project" value="UniProtKB-KW"/>
</dbReference>
<protein>
    <submittedName>
        <fullName evidence="6">Glycosyl hydrolase family 65 protein</fullName>
    </submittedName>
</protein>
<evidence type="ECO:0000256" key="2">
    <source>
        <dbReference type="SAM" id="MobiDB-lite"/>
    </source>
</evidence>
<dbReference type="InterPro" id="IPR005195">
    <property type="entry name" value="Glyco_hydro_65_M"/>
</dbReference>
<dbReference type="SUPFAM" id="SSF48208">
    <property type="entry name" value="Six-hairpin glycosidases"/>
    <property type="match status" value="1"/>
</dbReference>
<dbReference type="Pfam" id="PF00702">
    <property type="entry name" value="Hydrolase"/>
    <property type="match status" value="1"/>
</dbReference>
<dbReference type="Pfam" id="PF03636">
    <property type="entry name" value="Glyco_hydro_65N"/>
    <property type="match status" value="1"/>
</dbReference>
<accession>A0ABT5TXG1</accession>
<dbReference type="Pfam" id="PF03632">
    <property type="entry name" value="Glyco_hydro_65m"/>
    <property type="match status" value="1"/>
</dbReference>
<comment type="caution">
    <text evidence="6">The sequence shown here is derived from an EMBL/GenBank/DDBJ whole genome shotgun (WGS) entry which is preliminary data.</text>
</comment>
<feature type="non-terminal residue" evidence="6">
    <location>
        <position position="1"/>
    </location>
</feature>
<evidence type="ECO:0000313" key="7">
    <source>
        <dbReference type="Proteomes" id="UP001165561"/>
    </source>
</evidence>
<organism evidence="6 7">
    <name type="scientific">Georgenia halotolerans</name>
    <dbReference type="NCBI Taxonomy" id="3028317"/>
    <lineage>
        <taxon>Bacteria</taxon>
        <taxon>Bacillati</taxon>
        <taxon>Actinomycetota</taxon>
        <taxon>Actinomycetes</taxon>
        <taxon>Micrococcales</taxon>
        <taxon>Bogoriellaceae</taxon>
        <taxon>Georgenia</taxon>
    </lineage>
</organism>
<gene>
    <name evidence="6" type="ORF">PU560_09755</name>
</gene>
<feature type="domain" description="Glycoside hydrolase family 65 C-terminal" evidence="4">
    <location>
        <begin position="844"/>
        <end position="905"/>
    </location>
</feature>
<dbReference type="Gene3D" id="3.40.50.1000">
    <property type="entry name" value="HAD superfamily/HAD-like"/>
    <property type="match status" value="1"/>
</dbReference>
<dbReference type="InterPro" id="IPR005196">
    <property type="entry name" value="Glyco_hydro_65_N"/>
</dbReference>
<dbReference type="InterPro" id="IPR023214">
    <property type="entry name" value="HAD_sf"/>
</dbReference>
<feature type="domain" description="Glycoside hydrolase family 65 central catalytic" evidence="3">
    <location>
        <begin position="471"/>
        <end position="835"/>
    </location>
</feature>
<evidence type="ECO:0000259" key="5">
    <source>
        <dbReference type="Pfam" id="PF03636"/>
    </source>
</evidence>
<dbReference type="InterPro" id="IPR008928">
    <property type="entry name" value="6-hairpin_glycosidase_sf"/>
</dbReference>
<dbReference type="SUPFAM" id="SSF74650">
    <property type="entry name" value="Galactose mutarotase-like"/>
    <property type="match status" value="1"/>
</dbReference>
<evidence type="ECO:0000259" key="3">
    <source>
        <dbReference type="Pfam" id="PF03632"/>
    </source>
</evidence>